<dbReference type="VEuPathDB" id="VectorBase:GAUT034057"/>
<dbReference type="AlphaFoldDB" id="A0A1A9VDW0"/>
<dbReference type="EnsemblMetazoa" id="GAUT034057-RA">
    <property type="protein sequence ID" value="GAUT034057-PA"/>
    <property type="gene ID" value="GAUT034057"/>
</dbReference>
<feature type="region of interest" description="Disordered" evidence="1">
    <location>
        <begin position="57"/>
        <end position="76"/>
    </location>
</feature>
<keyword evidence="3" id="KW-1185">Reference proteome</keyword>
<accession>A0A1A9VDW0</accession>
<reference evidence="2" key="1">
    <citation type="submission" date="2020-05" db="UniProtKB">
        <authorList>
            <consortium name="EnsemblMetazoa"/>
        </authorList>
    </citation>
    <scope>IDENTIFICATION</scope>
    <source>
        <strain evidence="2">TTRI</strain>
    </source>
</reference>
<dbReference type="Proteomes" id="UP000078200">
    <property type="component" value="Unassembled WGS sequence"/>
</dbReference>
<sequence>MPFLARADIGVNLMTSSLTGPKPKRPVRRRLCIPPAVTSTTFSTFSTIVGRFRSNLDESSPNPNCPMSPCPHTNTRPVTRGLSETEARALSHLPRILVLFYFWSNRWNH</sequence>
<evidence type="ECO:0000313" key="2">
    <source>
        <dbReference type="EnsemblMetazoa" id="GAUT034057-PA"/>
    </source>
</evidence>
<protein>
    <submittedName>
        <fullName evidence="2">Uncharacterized protein</fullName>
    </submittedName>
</protein>
<proteinExistence type="predicted"/>
<evidence type="ECO:0000313" key="3">
    <source>
        <dbReference type="Proteomes" id="UP000078200"/>
    </source>
</evidence>
<organism evidence="2 3">
    <name type="scientific">Glossina austeni</name>
    <name type="common">Savannah tsetse fly</name>
    <dbReference type="NCBI Taxonomy" id="7395"/>
    <lineage>
        <taxon>Eukaryota</taxon>
        <taxon>Metazoa</taxon>
        <taxon>Ecdysozoa</taxon>
        <taxon>Arthropoda</taxon>
        <taxon>Hexapoda</taxon>
        <taxon>Insecta</taxon>
        <taxon>Pterygota</taxon>
        <taxon>Neoptera</taxon>
        <taxon>Endopterygota</taxon>
        <taxon>Diptera</taxon>
        <taxon>Brachycera</taxon>
        <taxon>Muscomorpha</taxon>
        <taxon>Hippoboscoidea</taxon>
        <taxon>Glossinidae</taxon>
        <taxon>Glossina</taxon>
    </lineage>
</organism>
<evidence type="ECO:0000256" key="1">
    <source>
        <dbReference type="SAM" id="MobiDB-lite"/>
    </source>
</evidence>
<name>A0A1A9VDW0_GLOAU</name>